<keyword evidence="2" id="KW-1185">Reference proteome</keyword>
<name>C7NBW5_LEPBD</name>
<gene>
    <name evidence="1" type="ordered locus">Lebu_1779</name>
</gene>
<reference evidence="1 2" key="1">
    <citation type="journal article" date="2009" name="Stand. Genomic Sci.">
        <title>Complete genome sequence of Leptotrichia buccalis type strain (C-1013-b).</title>
        <authorList>
            <person name="Ivanova N."/>
            <person name="Gronow S."/>
            <person name="Lapidus A."/>
            <person name="Copeland A."/>
            <person name="Glavina Del Rio T."/>
            <person name="Nolan M."/>
            <person name="Lucas S."/>
            <person name="Chen F."/>
            <person name="Tice H."/>
            <person name="Cheng J.F."/>
            <person name="Saunders E."/>
            <person name="Bruce D."/>
            <person name="Goodwin L."/>
            <person name="Brettin T."/>
            <person name="Detter J.C."/>
            <person name="Han C."/>
            <person name="Pitluck S."/>
            <person name="Mikhailova N."/>
            <person name="Pati A."/>
            <person name="Mavrommatis K."/>
            <person name="Chen A."/>
            <person name="Palaniappan K."/>
            <person name="Land M."/>
            <person name="Hauser L."/>
            <person name="Chang Y.J."/>
            <person name="Jeffries C.D."/>
            <person name="Chain P."/>
            <person name="Rohde C."/>
            <person name="Goker M."/>
            <person name="Bristow J."/>
            <person name="Eisen J.A."/>
            <person name="Markowitz V."/>
            <person name="Hugenholtz P."/>
            <person name="Kyrpides N.C."/>
            <person name="Klenk H.P."/>
        </authorList>
    </citation>
    <scope>NUCLEOTIDE SEQUENCE [LARGE SCALE GENOMIC DNA]</scope>
    <source>
        <strain evidence="2">ATCC 14201 / DSM 1135 / JCM 12969 / NCTC 10249 / C-1013-b</strain>
    </source>
</reference>
<dbReference type="PANTHER" id="PTHR35788">
    <property type="entry name" value="EXPORTED PROTEIN-RELATED"/>
    <property type="match status" value="1"/>
</dbReference>
<protein>
    <submittedName>
        <fullName evidence="1">VanW family protein</fullName>
    </submittedName>
</protein>
<dbReference type="eggNOG" id="COG2720">
    <property type="taxonomic scope" value="Bacteria"/>
</dbReference>
<dbReference type="EMBL" id="CP001685">
    <property type="protein sequence ID" value="ACV39646.1"/>
    <property type="molecule type" value="Genomic_DNA"/>
</dbReference>
<organism evidence="1 2">
    <name type="scientific">Leptotrichia buccalis (strain ATCC 14201 / DSM 1135 / JCM 12969 / NCTC 10249 / C-1013-b)</name>
    <dbReference type="NCBI Taxonomy" id="523794"/>
    <lineage>
        <taxon>Bacteria</taxon>
        <taxon>Fusobacteriati</taxon>
        <taxon>Fusobacteriota</taxon>
        <taxon>Fusobacteriia</taxon>
        <taxon>Fusobacteriales</taxon>
        <taxon>Leptotrichiaceae</taxon>
        <taxon>Leptotrichia</taxon>
    </lineage>
</organism>
<dbReference type="PANTHER" id="PTHR35788:SF1">
    <property type="entry name" value="EXPORTED PROTEIN"/>
    <property type="match status" value="1"/>
</dbReference>
<accession>C7NBW5</accession>
<dbReference type="OrthoDB" id="9797191at2"/>
<dbReference type="AlphaFoldDB" id="C7NBW5"/>
<dbReference type="InterPro" id="IPR052913">
    <property type="entry name" value="Glycopeptide_resist_protein"/>
</dbReference>
<sequence>MSNGNRRRNFCDIHPFYYTISLHKEIAKRNIKDFFSKEKFAKTKKEEKLPNIISTHSSNIIRKGKGIDPILQENKAVNLELASSKINGIIIRPGETFSFWKTVGKATRKKGYKAGRIISKGKIKPGIGGGLCNLGNTINWLILHSPLEIVELHTHSDALDPSAEKNRIPFSSGTSVSYNYIDYRFKNNSDQNIQLFVWCEDGKLKAELRSETEFPWKYELVEENHHFRKKGDKYYRSSKIYRNAIEKTTENILSKELIWDNNSMVMYDYDLIPKELIKEEK</sequence>
<dbReference type="Pfam" id="PF04294">
    <property type="entry name" value="VanW"/>
    <property type="match status" value="1"/>
</dbReference>
<proteinExistence type="predicted"/>
<evidence type="ECO:0000313" key="2">
    <source>
        <dbReference type="Proteomes" id="UP000001910"/>
    </source>
</evidence>
<dbReference type="KEGG" id="lba:Lebu_1779"/>
<evidence type="ECO:0000313" key="1">
    <source>
        <dbReference type="EMBL" id="ACV39646.1"/>
    </source>
</evidence>
<dbReference type="InterPro" id="IPR007391">
    <property type="entry name" value="Vancomycin_resist_VanW"/>
</dbReference>
<dbReference type="Proteomes" id="UP000001910">
    <property type="component" value="Chromosome"/>
</dbReference>
<dbReference type="HOGENOM" id="CLU_072547_1_0_0"/>
<dbReference type="RefSeq" id="WP_015769985.1">
    <property type="nucleotide sequence ID" value="NC_013192.1"/>
</dbReference>